<proteinExistence type="predicted"/>
<evidence type="ECO:0008006" key="4">
    <source>
        <dbReference type="Google" id="ProtNLM"/>
    </source>
</evidence>
<dbReference type="AlphaFoldDB" id="A0A7G5XG04"/>
<accession>A0A7G5XG04</accession>
<evidence type="ECO:0000256" key="1">
    <source>
        <dbReference type="SAM" id="Phobius"/>
    </source>
</evidence>
<feature type="transmembrane region" description="Helical" evidence="1">
    <location>
        <begin position="35"/>
        <end position="59"/>
    </location>
</feature>
<dbReference type="RefSeq" id="WP_182802669.1">
    <property type="nucleotide sequence ID" value="NZ_CP060007.1"/>
</dbReference>
<reference evidence="3" key="1">
    <citation type="submission" date="2020-08" db="EMBL/GenBank/DDBJ databases">
        <title>Lacibacter sp. S13-6-6 genome sequencing.</title>
        <authorList>
            <person name="Jin L."/>
        </authorList>
    </citation>
    <scope>NUCLEOTIDE SEQUENCE [LARGE SCALE GENOMIC DNA]</scope>
    <source>
        <strain evidence="3">S13-6-6</strain>
    </source>
</reference>
<name>A0A7G5XG04_9BACT</name>
<dbReference type="KEGG" id="lacs:H4075_20470"/>
<keyword evidence="3" id="KW-1185">Reference proteome</keyword>
<gene>
    <name evidence="2" type="ORF">H4075_20470</name>
</gene>
<dbReference type="Proteomes" id="UP000515344">
    <property type="component" value="Chromosome"/>
</dbReference>
<evidence type="ECO:0000313" key="2">
    <source>
        <dbReference type="EMBL" id="QNA44407.1"/>
    </source>
</evidence>
<keyword evidence="1" id="KW-0812">Transmembrane</keyword>
<protein>
    <recommendedName>
        <fullName evidence="4">DUF2892 domain-containing protein</fullName>
    </recommendedName>
</protein>
<keyword evidence="1" id="KW-1133">Transmembrane helix</keyword>
<sequence>MIIQWLKQWNGMRLLRLGIGIVAIVQGLHSPTPLLWVIGAVLMIQAVMNIGCMGGACAVPQNKQQIKQVNKHEESL</sequence>
<dbReference type="EMBL" id="CP060007">
    <property type="protein sequence ID" value="QNA44407.1"/>
    <property type="molecule type" value="Genomic_DNA"/>
</dbReference>
<keyword evidence="1" id="KW-0472">Membrane</keyword>
<organism evidence="2 3">
    <name type="scientific">Lacibacter sediminis</name>
    <dbReference type="NCBI Taxonomy" id="2760713"/>
    <lineage>
        <taxon>Bacteria</taxon>
        <taxon>Pseudomonadati</taxon>
        <taxon>Bacteroidota</taxon>
        <taxon>Chitinophagia</taxon>
        <taxon>Chitinophagales</taxon>
        <taxon>Chitinophagaceae</taxon>
        <taxon>Lacibacter</taxon>
    </lineage>
</organism>
<evidence type="ECO:0000313" key="3">
    <source>
        <dbReference type="Proteomes" id="UP000515344"/>
    </source>
</evidence>
<feature type="transmembrane region" description="Helical" evidence="1">
    <location>
        <begin position="12"/>
        <end position="29"/>
    </location>
</feature>